<keyword evidence="3" id="KW-1185">Reference proteome</keyword>
<gene>
    <name evidence="2" type="ORF">J4H92_10755</name>
</gene>
<sequence>MAAPVTFINIIDVAPETQQEVIDLLNEGSERVMVGRPGFVSATILASLDRTRVVNVARWESADDVTATQADPAAAEFARRTAEIASPHPGLYAVAGRHLAADSGAGSDR</sequence>
<dbReference type="Pfam" id="PF03992">
    <property type="entry name" value="ABM"/>
    <property type="match status" value="1"/>
</dbReference>
<organism evidence="2 3">
    <name type="scientific">Leucobacter weissii</name>
    <dbReference type="NCBI Taxonomy" id="1983706"/>
    <lineage>
        <taxon>Bacteria</taxon>
        <taxon>Bacillati</taxon>
        <taxon>Actinomycetota</taxon>
        <taxon>Actinomycetes</taxon>
        <taxon>Micrococcales</taxon>
        <taxon>Microbacteriaceae</taxon>
        <taxon>Leucobacter</taxon>
    </lineage>
</organism>
<accession>A0A939SAY2</accession>
<keyword evidence="2" id="KW-0503">Monooxygenase</keyword>
<evidence type="ECO:0000313" key="2">
    <source>
        <dbReference type="EMBL" id="MBO1902427.1"/>
    </source>
</evidence>
<evidence type="ECO:0000259" key="1">
    <source>
        <dbReference type="PROSITE" id="PS51725"/>
    </source>
</evidence>
<comment type="caution">
    <text evidence="2">The sequence shown here is derived from an EMBL/GenBank/DDBJ whole genome shotgun (WGS) entry which is preliminary data.</text>
</comment>
<dbReference type="InterPro" id="IPR007138">
    <property type="entry name" value="ABM_dom"/>
</dbReference>
<dbReference type="PROSITE" id="PS51725">
    <property type="entry name" value="ABM"/>
    <property type="match status" value="1"/>
</dbReference>
<dbReference type="GO" id="GO:0004497">
    <property type="term" value="F:monooxygenase activity"/>
    <property type="evidence" value="ECO:0007669"/>
    <property type="project" value="UniProtKB-KW"/>
</dbReference>
<reference evidence="2" key="1">
    <citation type="submission" date="2021-03" db="EMBL/GenBank/DDBJ databases">
        <title>Leucobacter chromiisoli sp. nov., isolated from chromium-containing soil of chemical plant.</title>
        <authorList>
            <person name="Xu Z."/>
        </authorList>
    </citation>
    <scope>NUCLEOTIDE SEQUENCE</scope>
    <source>
        <strain evidence="2">S27</strain>
    </source>
</reference>
<dbReference type="InterPro" id="IPR011008">
    <property type="entry name" value="Dimeric_a/b-barrel"/>
</dbReference>
<dbReference type="Gene3D" id="3.30.70.100">
    <property type="match status" value="1"/>
</dbReference>
<name>A0A939SAY2_9MICO</name>
<feature type="domain" description="ABM" evidence="1">
    <location>
        <begin position="5"/>
        <end position="94"/>
    </location>
</feature>
<dbReference type="RefSeq" id="WP_208098183.1">
    <property type="nucleotide sequence ID" value="NZ_JAGDYM010000011.1"/>
</dbReference>
<dbReference type="Proteomes" id="UP000664382">
    <property type="component" value="Unassembled WGS sequence"/>
</dbReference>
<dbReference type="AlphaFoldDB" id="A0A939SAY2"/>
<evidence type="ECO:0000313" key="3">
    <source>
        <dbReference type="Proteomes" id="UP000664382"/>
    </source>
</evidence>
<dbReference type="EMBL" id="JAGDYM010000011">
    <property type="protein sequence ID" value="MBO1902427.1"/>
    <property type="molecule type" value="Genomic_DNA"/>
</dbReference>
<proteinExistence type="predicted"/>
<dbReference type="SUPFAM" id="SSF54909">
    <property type="entry name" value="Dimeric alpha+beta barrel"/>
    <property type="match status" value="1"/>
</dbReference>
<keyword evidence="2" id="KW-0560">Oxidoreductase</keyword>
<protein>
    <submittedName>
        <fullName evidence="2">Antibiotic biosynthesis monooxygenase</fullName>
    </submittedName>
</protein>